<keyword evidence="3" id="KW-1185">Reference proteome</keyword>
<feature type="transmembrane region" description="Helical" evidence="1">
    <location>
        <begin position="366"/>
        <end position="390"/>
    </location>
</feature>
<feature type="transmembrane region" description="Helical" evidence="1">
    <location>
        <begin position="80"/>
        <end position="100"/>
    </location>
</feature>
<keyword evidence="1" id="KW-0812">Transmembrane</keyword>
<feature type="transmembrane region" description="Helical" evidence="1">
    <location>
        <begin position="329"/>
        <end position="354"/>
    </location>
</feature>
<evidence type="ECO:0000256" key="1">
    <source>
        <dbReference type="SAM" id="Phobius"/>
    </source>
</evidence>
<evidence type="ECO:0000313" key="2">
    <source>
        <dbReference type="EMBL" id="CAK5270665.1"/>
    </source>
</evidence>
<keyword evidence="1" id="KW-0472">Membrane</keyword>
<sequence length="411" mass="46251">MRSCSFLSHSPCTMFLLPVHLDHRDLTGHCDPDLQNCRSLLNIVRGCLTTIAACVWVSVHPNLPAPNQGRIRGMFTRIKVMLIAIAMPEAVIVFPVRQFFAARAFPKTYHVSMTHGFFFTMGGFIDTERRSLLTSEDLERPGVLKSIREVREEDIRDKSKADALAKAFAILQASWFIMQCVARVLQRLPLTQTEVATLAFALLNIVMWLFWWHKPLGVNEGIIVEERTDITGLRKYEPTRPSYATSSLDWFNRFIDEMVGALGGDYEEHQRAHSVPAFWSGEGAVEVPLLGETDLPTVAVVTEAISALIFGASHCTAWNTHFPTAVEMWLWRVCSIIVGLGPGTMAVSLFVDLLSDGKRYERLTTVLFYTPVMLYPIARPVLIILMLTTLRNLPSEVLFDVDWTGFIPHVA</sequence>
<reference evidence="2" key="1">
    <citation type="submission" date="2023-11" db="EMBL/GenBank/DDBJ databases">
        <authorList>
            <person name="De Vega J J."/>
            <person name="De Vega J J."/>
        </authorList>
    </citation>
    <scope>NUCLEOTIDE SEQUENCE</scope>
</reference>
<protein>
    <submittedName>
        <fullName evidence="2">Uncharacterized protein</fullName>
    </submittedName>
</protein>
<proteinExistence type="predicted"/>
<accession>A0AAD2H9H2</accession>
<dbReference type="Proteomes" id="UP001295794">
    <property type="component" value="Unassembled WGS sequence"/>
</dbReference>
<gene>
    <name evidence="2" type="ORF">MYCIT1_LOCUS15270</name>
</gene>
<organism evidence="2 3">
    <name type="scientific">Mycena citricolor</name>
    <dbReference type="NCBI Taxonomy" id="2018698"/>
    <lineage>
        <taxon>Eukaryota</taxon>
        <taxon>Fungi</taxon>
        <taxon>Dikarya</taxon>
        <taxon>Basidiomycota</taxon>
        <taxon>Agaricomycotina</taxon>
        <taxon>Agaricomycetes</taxon>
        <taxon>Agaricomycetidae</taxon>
        <taxon>Agaricales</taxon>
        <taxon>Marasmiineae</taxon>
        <taxon>Mycenaceae</taxon>
        <taxon>Mycena</taxon>
    </lineage>
</organism>
<feature type="transmembrane region" description="Helical" evidence="1">
    <location>
        <begin position="194"/>
        <end position="211"/>
    </location>
</feature>
<keyword evidence="1" id="KW-1133">Transmembrane helix</keyword>
<evidence type="ECO:0000313" key="3">
    <source>
        <dbReference type="Proteomes" id="UP001295794"/>
    </source>
</evidence>
<comment type="caution">
    <text evidence="2">The sequence shown here is derived from an EMBL/GenBank/DDBJ whole genome shotgun (WGS) entry which is preliminary data.</text>
</comment>
<dbReference type="AlphaFoldDB" id="A0AAD2H9H2"/>
<name>A0AAD2H9H2_9AGAR</name>
<dbReference type="EMBL" id="CAVNYO010000169">
    <property type="protein sequence ID" value="CAK5270665.1"/>
    <property type="molecule type" value="Genomic_DNA"/>
</dbReference>
<dbReference type="PANTHER" id="PTHR35043:SF7">
    <property type="entry name" value="TRANSCRIPTION FACTOR DOMAIN-CONTAINING PROTEIN"/>
    <property type="match status" value="1"/>
</dbReference>
<dbReference type="PANTHER" id="PTHR35043">
    <property type="entry name" value="TRANSCRIPTION FACTOR DOMAIN-CONTAINING PROTEIN"/>
    <property type="match status" value="1"/>
</dbReference>